<keyword evidence="2" id="KW-1185">Reference proteome</keyword>
<dbReference type="EMBL" id="JACGWX010000002">
    <property type="protein sequence ID" value="MBA8847395.1"/>
    <property type="molecule type" value="Genomic_DNA"/>
</dbReference>
<dbReference type="InterPro" id="IPR018691">
    <property type="entry name" value="DUF2188"/>
</dbReference>
<accession>A0A839EDJ1</accession>
<evidence type="ECO:0000313" key="1">
    <source>
        <dbReference type="EMBL" id="MBA8847395.1"/>
    </source>
</evidence>
<organism evidence="1 2">
    <name type="scientific">Microcella alkalica</name>
    <dbReference type="NCBI Taxonomy" id="355930"/>
    <lineage>
        <taxon>Bacteria</taxon>
        <taxon>Bacillati</taxon>
        <taxon>Actinomycetota</taxon>
        <taxon>Actinomycetes</taxon>
        <taxon>Micrococcales</taxon>
        <taxon>Microbacteriaceae</taxon>
        <taxon>Microcella</taxon>
    </lineage>
</organism>
<proteinExistence type="predicted"/>
<reference evidence="1 2" key="1">
    <citation type="submission" date="2020-07" db="EMBL/GenBank/DDBJ databases">
        <title>Sequencing the genomes of 1000 actinobacteria strains.</title>
        <authorList>
            <person name="Klenk H.-P."/>
        </authorList>
    </citation>
    <scope>NUCLEOTIDE SEQUENCE [LARGE SCALE GENOMIC DNA]</scope>
    <source>
        <strain evidence="1 2">DSM 19663</strain>
    </source>
</reference>
<dbReference type="RefSeq" id="WP_182490243.1">
    <property type="nucleotide sequence ID" value="NZ_BAAAOV010000013.1"/>
</dbReference>
<name>A0A839EDJ1_9MICO</name>
<sequence>METLVQLLPRRGVWIVRVEGRSQSIHDSEDGALESARAVLERTGGMILVHSATGAIVHRETVETAIVHRVLARV</sequence>
<comment type="caution">
    <text evidence="1">The sequence shown here is derived from an EMBL/GenBank/DDBJ whole genome shotgun (WGS) entry which is preliminary data.</text>
</comment>
<gene>
    <name evidence="1" type="ORF">FHX53_000980</name>
</gene>
<dbReference type="AlphaFoldDB" id="A0A839EDJ1"/>
<dbReference type="Proteomes" id="UP000585905">
    <property type="component" value="Unassembled WGS sequence"/>
</dbReference>
<protein>
    <submittedName>
        <fullName evidence="1">Threonine synthase</fullName>
    </submittedName>
</protein>
<dbReference type="Pfam" id="PF09954">
    <property type="entry name" value="DUF2188"/>
    <property type="match status" value="1"/>
</dbReference>
<evidence type="ECO:0000313" key="2">
    <source>
        <dbReference type="Proteomes" id="UP000585905"/>
    </source>
</evidence>